<sequence length="74" mass="8523">MKLIINDVPEDCKDEVLRLAAVAIDRYYRKHHETVDAKTLVVSGTAKDDFRLANGLKKMYYPDIEPDPTFPELE</sequence>
<comment type="caution">
    <text evidence="1">The sequence shown here is derived from an EMBL/GenBank/DDBJ whole genome shotgun (WGS) entry which is preliminary data.</text>
</comment>
<gene>
    <name evidence="1" type="ORF">LCGC14_0947820</name>
</gene>
<evidence type="ECO:0000313" key="1">
    <source>
        <dbReference type="EMBL" id="KKN19237.1"/>
    </source>
</evidence>
<dbReference type="EMBL" id="LAZR01003354">
    <property type="protein sequence ID" value="KKN19237.1"/>
    <property type="molecule type" value="Genomic_DNA"/>
</dbReference>
<proteinExistence type="predicted"/>
<accession>A0A0F9P495</accession>
<reference evidence="1" key="1">
    <citation type="journal article" date="2015" name="Nature">
        <title>Complex archaea that bridge the gap between prokaryotes and eukaryotes.</title>
        <authorList>
            <person name="Spang A."/>
            <person name="Saw J.H."/>
            <person name="Jorgensen S.L."/>
            <person name="Zaremba-Niedzwiedzka K."/>
            <person name="Martijn J."/>
            <person name="Lind A.E."/>
            <person name="van Eijk R."/>
            <person name="Schleper C."/>
            <person name="Guy L."/>
            <person name="Ettema T.J."/>
        </authorList>
    </citation>
    <scope>NUCLEOTIDE SEQUENCE</scope>
</reference>
<dbReference type="AlphaFoldDB" id="A0A0F9P495"/>
<organism evidence="1">
    <name type="scientific">marine sediment metagenome</name>
    <dbReference type="NCBI Taxonomy" id="412755"/>
    <lineage>
        <taxon>unclassified sequences</taxon>
        <taxon>metagenomes</taxon>
        <taxon>ecological metagenomes</taxon>
    </lineage>
</organism>
<protein>
    <submittedName>
        <fullName evidence="1">Uncharacterized protein</fullName>
    </submittedName>
</protein>
<name>A0A0F9P495_9ZZZZ</name>